<name>A0A9X1MLX4_9BACT</name>
<gene>
    <name evidence="2" type="ORF">LOC68_11440</name>
</gene>
<evidence type="ECO:0000313" key="3">
    <source>
        <dbReference type="Proteomes" id="UP001139103"/>
    </source>
</evidence>
<protein>
    <submittedName>
        <fullName evidence="2">Uncharacterized protein</fullName>
    </submittedName>
</protein>
<dbReference type="EMBL" id="JAJKFT010000010">
    <property type="protein sequence ID" value="MCC9629011.1"/>
    <property type="molecule type" value="Genomic_DNA"/>
</dbReference>
<organism evidence="2 3">
    <name type="scientific">Blastopirellula sediminis</name>
    <dbReference type="NCBI Taxonomy" id="2894196"/>
    <lineage>
        <taxon>Bacteria</taxon>
        <taxon>Pseudomonadati</taxon>
        <taxon>Planctomycetota</taxon>
        <taxon>Planctomycetia</taxon>
        <taxon>Pirellulales</taxon>
        <taxon>Pirellulaceae</taxon>
        <taxon>Blastopirellula</taxon>
    </lineage>
</organism>
<reference evidence="2" key="1">
    <citation type="submission" date="2021-11" db="EMBL/GenBank/DDBJ databases">
        <title>Genome sequence.</title>
        <authorList>
            <person name="Sun Q."/>
        </authorList>
    </citation>
    <scope>NUCLEOTIDE SEQUENCE</scope>
    <source>
        <strain evidence="2">JC732</strain>
    </source>
</reference>
<dbReference type="Proteomes" id="UP001139103">
    <property type="component" value="Unassembled WGS sequence"/>
</dbReference>
<dbReference type="AlphaFoldDB" id="A0A9X1MLX4"/>
<sequence>MHETPNAENAKPAEPPKEGHLRKTAAAMYFPPRLPDLGVATTIKGNAALLAASP</sequence>
<feature type="region of interest" description="Disordered" evidence="1">
    <location>
        <begin position="1"/>
        <end position="23"/>
    </location>
</feature>
<comment type="caution">
    <text evidence="2">The sequence shown here is derived from an EMBL/GenBank/DDBJ whole genome shotgun (WGS) entry which is preliminary data.</text>
</comment>
<proteinExistence type="predicted"/>
<feature type="compositionally biased region" description="Low complexity" evidence="1">
    <location>
        <begin position="1"/>
        <end position="12"/>
    </location>
</feature>
<evidence type="ECO:0000256" key="1">
    <source>
        <dbReference type="SAM" id="MobiDB-lite"/>
    </source>
</evidence>
<dbReference type="RefSeq" id="WP_230218603.1">
    <property type="nucleotide sequence ID" value="NZ_JAJKFT010000010.1"/>
</dbReference>
<keyword evidence="3" id="KW-1185">Reference proteome</keyword>
<evidence type="ECO:0000313" key="2">
    <source>
        <dbReference type="EMBL" id="MCC9629011.1"/>
    </source>
</evidence>
<accession>A0A9X1MLX4</accession>